<gene>
    <name evidence="1" type="primary">rlmJ</name>
    <name evidence="2" type="ORF">OINT_1000741</name>
</gene>
<keyword evidence="1" id="KW-0694">RNA-binding</keyword>
<feature type="active site" description="Proton acceptor" evidence="1">
    <location>
        <position position="195"/>
    </location>
</feature>
<organism evidence="2 3">
    <name type="scientific">Brucella intermedia LMG 3301</name>
    <dbReference type="NCBI Taxonomy" id="641118"/>
    <lineage>
        <taxon>Bacteria</taxon>
        <taxon>Pseudomonadati</taxon>
        <taxon>Pseudomonadota</taxon>
        <taxon>Alphaproteobacteria</taxon>
        <taxon>Hyphomicrobiales</taxon>
        <taxon>Brucellaceae</taxon>
        <taxon>Brucella/Ochrobactrum group</taxon>
        <taxon>Brucella</taxon>
    </lineage>
</organism>
<dbReference type="GO" id="GO:0036307">
    <property type="term" value="F:23S rRNA (adenine(2030)-N(6))-methyltransferase activity"/>
    <property type="evidence" value="ECO:0007669"/>
    <property type="project" value="UniProtKB-UniRule"/>
</dbReference>
<proteinExistence type="inferred from homology"/>
<dbReference type="Pfam" id="PF04378">
    <property type="entry name" value="RsmJ"/>
    <property type="match status" value="1"/>
</dbReference>
<feature type="binding site" evidence="1">
    <location>
        <begin position="174"/>
        <end position="175"/>
    </location>
    <ligand>
        <name>S-adenosyl-L-methionine</name>
        <dbReference type="ChEBI" id="CHEBI:59789"/>
    </ligand>
</feature>
<feature type="binding site" evidence="1">
    <location>
        <position position="195"/>
    </location>
    <ligand>
        <name>S-adenosyl-L-methionine</name>
        <dbReference type="ChEBI" id="CHEBI:59789"/>
    </ligand>
</feature>
<feature type="binding site" evidence="1">
    <location>
        <position position="66"/>
    </location>
    <ligand>
        <name>S-adenosyl-L-methionine</name>
        <dbReference type="ChEBI" id="CHEBI:59789"/>
    </ligand>
</feature>
<protein>
    <recommendedName>
        <fullName evidence="1">Ribosomal RNA large subunit methyltransferase J</fullName>
        <ecNumber evidence="1">2.1.1.266</ecNumber>
    </recommendedName>
    <alternativeName>
        <fullName evidence="1">23S rRNA (adenine(2030)-N6)-methyltransferase</fullName>
    </alternativeName>
    <alternativeName>
        <fullName evidence="1">23S rRNA m6A2030 methyltransferase</fullName>
    </alternativeName>
</protein>
<dbReference type="PANTHER" id="PTHR37426:SF1">
    <property type="entry name" value="RIBOSOMAL RNA LARGE SUBUNIT METHYLTRANSFERASE J"/>
    <property type="match status" value="1"/>
</dbReference>
<comment type="catalytic activity">
    <reaction evidence="1">
        <text>adenosine(2030) in 23S rRNA + S-adenosyl-L-methionine = N(6)-methyladenosine(2030) in 23S rRNA + S-adenosyl-L-homocysteine + H(+)</text>
        <dbReference type="Rhea" id="RHEA:43736"/>
        <dbReference type="Rhea" id="RHEA-COMP:10668"/>
        <dbReference type="Rhea" id="RHEA-COMP:10669"/>
        <dbReference type="ChEBI" id="CHEBI:15378"/>
        <dbReference type="ChEBI" id="CHEBI:57856"/>
        <dbReference type="ChEBI" id="CHEBI:59789"/>
        <dbReference type="ChEBI" id="CHEBI:74411"/>
        <dbReference type="ChEBI" id="CHEBI:74449"/>
        <dbReference type="EC" id="2.1.1.266"/>
    </reaction>
</comment>
<dbReference type="PANTHER" id="PTHR37426">
    <property type="entry name" value="RIBOSOMAL RNA LARGE SUBUNIT METHYLTRANSFERASE J"/>
    <property type="match status" value="1"/>
</dbReference>
<keyword evidence="1" id="KW-0489">Methyltransferase</keyword>
<keyword evidence="1" id="KW-0698">rRNA processing</keyword>
<comment type="subunit">
    <text evidence="1">Monomer.</text>
</comment>
<comment type="function">
    <text evidence="1">Specifically methylates the adenine in position 2030 of 23S rRNA.</text>
</comment>
<reference evidence="2 3" key="1">
    <citation type="submission" date="2009-05" db="EMBL/GenBank/DDBJ databases">
        <authorList>
            <person name="Setubal J.C."/>
            <person name="Boyle S."/>
            <person name="Crasta O.R."/>
            <person name="Gillespie J.J."/>
            <person name="Kenyon R.W."/>
            <person name="Lu J."/>
            <person name="Mane S."/>
            <person name="Nagrani S."/>
            <person name="Shallom J.M."/>
            <person name="Shallom S."/>
            <person name="Shukla M."/>
            <person name="Snyder E.E."/>
            <person name="Sobral B.W."/>
            <person name="Wattam A.R."/>
            <person name="Will R."/>
            <person name="Williams K."/>
            <person name="Yoo H."/>
            <person name="Munk C."/>
            <person name="Tapia R."/>
            <person name="Green L."/>
            <person name="Rogers Y."/>
            <person name="Detter J.C."/>
            <person name="Bruce D."/>
            <person name="Brettin T.S."/>
            <person name="Tsolis R."/>
        </authorList>
    </citation>
    <scope>NUCLEOTIDE SEQUENCE [LARGE SCALE GENOMIC DNA]</scope>
    <source>
        <strain evidence="2 3">LMG 3301</strain>
    </source>
</reference>
<dbReference type="Proteomes" id="UP000004386">
    <property type="component" value="Unassembled WGS sequence"/>
</dbReference>
<evidence type="ECO:0000313" key="3">
    <source>
        <dbReference type="Proteomes" id="UP000004386"/>
    </source>
</evidence>
<feature type="binding site" evidence="1">
    <location>
        <position position="131"/>
    </location>
    <ligand>
        <name>S-adenosyl-L-methionine</name>
        <dbReference type="ChEBI" id="CHEBI:59789"/>
    </ligand>
</feature>
<evidence type="ECO:0000313" key="2">
    <source>
        <dbReference type="EMBL" id="EEQ95376.1"/>
    </source>
</evidence>
<feature type="binding site" evidence="1">
    <location>
        <position position="43"/>
    </location>
    <ligand>
        <name>S-adenosyl-L-methionine</name>
        <dbReference type="ChEBI" id="CHEBI:59789"/>
    </ligand>
</feature>
<dbReference type="InterPro" id="IPR029063">
    <property type="entry name" value="SAM-dependent_MTases_sf"/>
</dbReference>
<dbReference type="EMBL" id="ACQA01000001">
    <property type="protein sequence ID" value="EEQ95376.1"/>
    <property type="molecule type" value="Genomic_DNA"/>
</dbReference>
<keyword evidence="1" id="KW-0949">S-adenosyl-L-methionine</keyword>
<dbReference type="Gene3D" id="3.40.50.150">
    <property type="entry name" value="Vaccinia Virus protein VP39"/>
    <property type="match status" value="1"/>
</dbReference>
<keyword evidence="1" id="KW-0808">Transferase</keyword>
<evidence type="ECO:0000256" key="1">
    <source>
        <dbReference type="HAMAP-Rule" id="MF_00934"/>
    </source>
</evidence>
<dbReference type="GO" id="GO:0003723">
    <property type="term" value="F:RNA binding"/>
    <property type="evidence" value="ECO:0007669"/>
    <property type="project" value="UniProtKB-UniRule"/>
</dbReference>
<comment type="similarity">
    <text evidence="1">Belongs to the RlmJ family.</text>
</comment>
<accession>C4WE99</accession>
<dbReference type="GO" id="GO:0070475">
    <property type="term" value="P:rRNA base methylation"/>
    <property type="evidence" value="ECO:0007669"/>
    <property type="project" value="UniProtKB-UniRule"/>
</dbReference>
<dbReference type="HAMAP" id="MF_00934">
    <property type="entry name" value="23SrRNA_methyltr_J"/>
    <property type="match status" value="1"/>
</dbReference>
<name>C4WE99_9HYPH</name>
<sequence>MIETPGRFAIPCLLPKTGRHETSAAMNYRHAYHAGNFADVVKHVILTRLVEYLKRKDQAFRVIDTHAGIGLYDLKGIEAGKTGEWTGGIDRIVDAVKKGQIEQPALELLEPYLAAVRAVNEGEKLRHYPGSPLVVRHLLRKQDRLSALELHPQDSARLAKLFDGDYQVRVTELDGWLALGAHLPPKEKRGMVLVDPPFEKEGEFDRLVDGLAKAHKRFGGGIYALWYPVKDRRETERFTKRLRETGIPKIMQIELAIRAPSAEPRLDGTGMIVVNPPFTLESEMQTLLPCLTKLLAEEKGSNFSLKWVRSETDRT</sequence>
<feature type="site" description="Interaction with substrate rRNA" evidence="1">
    <location>
        <position position="28"/>
    </location>
</feature>
<feature type="binding site" evidence="1">
    <location>
        <position position="149"/>
    </location>
    <ligand>
        <name>S-adenosyl-L-methionine</name>
        <dbReference type="ChEBI" id="CHEBI:59789"/>
    </ligand>
</feature>
<dbReference type="HOGENOM" id="CLU_061769_0_0_5"/>
<comment type="caution">
    <text evidence="2">The sequence shown here is derived from an EMBL/GenBank/DDBJ whole genome shotgun (WGS) entry which is preliminary data.</text>
</comment>
<dbReference type="AlphaFoldDB" id="C4WE99"/>
<dbReference type="SUPFAM" id="SSF53335">
    <property type="entry name" value="S-adenosyl-L-methionine-dependent methyltransferases"/>
    <property type="match status" value="1"/>
</dbReference>
<dbReference type="GO" id="GO:0005829">
    <property type="term" value="C:cytosol"/>
    <property type="evidence" value="ECO:0007669"/>
    <property type="project" value="TreeGrafter"/>
</dbReference>
<dbReference type="InterPro" id="IPR007473">
    <property type="entry name" value="RlmJ"/>
</dbReference>
<dbReference type="EC" id="2.1.1.266" evidence="1"/>